<dbReference type="AlphaFoldDB" id="A0A2N2DZU3"/>
<name>A0A2N2DZU3_9BACT</name>
<comment type="caution">
    <text evidence="1">The sequence shown here is derived from an EMBL/GenBank/DDBJ whole genome shotgun (WGS) entry which is preliminary data.</text>
</comment>
<dbReference type="EMBL" id="PHAH01000027">
    <property type="protein sequence ID" value="PKM87989.1"/>
    <property type="molecule type" value="Genomic_DNA"/>
</dbReference>
<evidence type="ECO:0000313" key="1">
    <source>
        <dbReference type="EMBL" id="PKM87989.1"/>
    </source>
</evidence>
<accession>A0A2N2DZU3</accession>
<protein>
    <submittedName>
        <fullName evidence="1">Uncharacterized protein</fullName>
    </submittedName>
</protein>
<organism evidence="1 2">
    <name type="scientific">Candidatus Falkowbacteria bacterium HGW-Falkowbacteria-2</name>
    <dbReference type="NCBI Taxonomy" id="2013769"/>
    <lineage>
        <taxon>Bacteria</taxon>
        <taxon>Candidatus Falkowiibacteriota</taxon>
    </lineage>
</organism>
<sequence length="81" mass="9594">MQSYVDHLEKNLKEKNWGEVWRLIRQEIICNGQSIASLSTEDKERLKEVLKQALEFSKSEQETIVRQLNQDITKVIADWFS</sequence>
<evidence type="ECO:0000313" key="2">
    <source>
        <dbReference type="Proteomes" id="UP000233325"/>
    </source>
</evidence>
<gene>
    <name evidence="1" type="ORF">CVU83_02295</name>
</gene>
<reference evidence="1 2" key="1">
    <citation type="journal article" date="2017" name="ISME J.">
        <title>Potential for microbial H2 and metal transformations associated with novel bacteria and archaea in deep terrestrial subsurface sediments.</title>
        <authorList>
            <person name="Hernsdorf A.W."/>
            <person name="Amano Y."/>
            <person name="Miyakawa K."/>
            <person name="Ise K."/>
            <person name="Suzuki Y."/>
            <person name="Anantharaman K."/>
            <person name="Probst A."/>
            <person name="Burstein D."/>
            <person name="Thomas B.C."/>
            <person name="Banfield J.F."/>
        </authorList>
    </citation>
    <scope>NUCLEOTIDE SEQUENCE [LARGE SCALE GENOMIC DNA]</scope>
    <source>
        <strain evidence="1">HGW-Falkowbacteria-2</strain>
    </source>
</reference>
<proteinExistence type="predicted"/>
<dbReference type="Proteomes" id="UP000233325">
    <property type="component" value="Unassembled WGS sequence"/>
</dbReference>